<dbReference type="Gene3D" id="3.30.700.20">
    <property type="entry name" value="Hypothetical protein ph0010, domain 1"/>
    <property type="match status" value="1"/>
</dbReference>
<dbReference type="InterPro" id="IPR023473">
    <property type="entry name" value="AMMECR1"/>
</dbReference>
<sequence length="211" mass="24076">MTQQWTLEDGEKLIRYARANIENYLTLGLRLDIPDDLINRFGIKGGAFVTLNKYSILPGNPLRGCIGIILPHYALIETVQNVSISAATEDPRFPKVKYEEMDKILVEISILSIPEKITVTDPLDYEKEVVIGRDGLIISKGHHRGLLLPQVPVEHDRNWTPIQFLEQTCQKAWLAPDAWKDIKNTTVERFTATIFEETEPRGLVRRKEIGE</sequence>
<feature type="domain" description="AMMECR1" evidence="2">
    <location>
        <begin position="8"/>
        <end position="206"/>
    </location>
</feature>
<dbReference type="EMBL" id="CP104013">
    <property type="protein sequence ID" value="UYP47735.1"/>
    <property type="molecule type" value="Genomic_DNA"/>
</dbReference>
<dbReference type="HAMAP" id="MF_00645">
    <property type="entry name" value="AMMECR1"/>
    <property type="match status" value="1"/>
</dbReference>
<reference evidence="3" key="1">
    <citation type="submission" date="2022-09" db="EMBL/GenBank/DDBJ databases">
        <title>Actin cytoskeleton and complex cell architecture in an #Asgard archaeon.</title>
        <authorList>
            <person name="Ponce Toledo R.I."/>
            <person name="Schleper C."/>
            <person name="Rodrigues Oliveira T."/>
            <person name="Wollweber F."/>
            <person name="Xu J."/>
            <person name="Rittmann S."/>
            <person name="Klingl A."/>
            <person name="Pilhofer M."/>
        </authorList>
    </citation>
    <scope>NUCLEOTIDE SEQUENCE</scope>
    <source>
        <strain evidence="3">B-35</strain>
    </source>
</reference>
<dbReference type="Pfam" id="PF01871">
    <property type="entry name" value="AMMECR1"/>
    <property type="match status" value="1"/>
</dbReference>
<dbReference type="InterPro" id="IPR023472">
    <property type="entry name" value="Uncharacterised_MJ0810"/>
</dbReference>
<dbReference type="PROSITE" id="PS51112">
    <property type="entry name" value="AMMECR1"/>
    <property type="match status" value="1"/>
</dbReference>
<dbReference type="InterPro" id="IPR027485">
    <property type="entry name" value="AMMECR1_N"/>
</dbReference>
<dbReference type="Gene3D" id="3.30.1490.150">
    <property type="entry name" value="Hypothetical protein ph0010, domain 2"/>
    <property type="match status" value="1"/>
</dbReference>
<gene>
    <name evidence="3" type="ORF">NEF87_004020</name>
</gene>
<evidence type="ECO:0000256" key="1">
    <source>
        <dbReference type="HAMAP-Rule" id="MF_00645"/>
    </source>
</evidence>
<keyword evidence="4" id="KW-1185">Reference proteome</keyword>
<evidence type="ECO:0000313" key="4">
    <source>
        <dbReference type="Proteomes" id="UP001208689"/>
    </source>
</evidence>
<dbReference type="SUPFAM" id="SSF143447">
    <property type="entry name" value="AMMECR1-like"/>
    <property type="match status" value="1"/>
</dbReference>
<dbReference type="PANTHER" id="PTHR13016">
    <property type="entry name" value="AMMECR1 HOMOLOG"/>
    <property type="match status" value="1"/>
</dbReference>
<dbReference type="NCBIfam" id="TIGR00296">
    <property type="entry name" value="TIGR00296 family protein"/>
    <property type="match status" value="1"/>
</dbReference>
<accession>A0ABY6HWD8</accession>
<dbReference type="Proteomes" id="UP001208689">
    <property type="component" value="Chromosome"/>
</dbReference>
<dbReference type="InterPro" id="IPR036071">
    <property type="entry name" value="AMMECR1_dom_sf"/>
</dbReference>
<evidence type="ECO:0000259" key="2">
    <source>
        <dbReference type="PROSITE" id="PS51112"/>
    </source>
</evidence>
<dbReference type="InterPro" id="IPR002733">
    <property type="entry name" value="AMMECR1_domain"/>
</dbReference>
<proteinExistence type="inferred from homology"/>
<dbReference type="NCBIfam" id="TIGR04335">
    <property type="entry name" value="AmmeMemoSam_A"/>
    <property type="match status" value="1"/>
</dbReference>
<dbReference type="PANTHER" id="PTHR13016:SF0">
    <property type="entry name" value="AMME SYNDROME CANDIDATE GENE 1 PROTEIN"/>
    <property type="match status" value="1"/>
</dbReference>
<protein>
    <recommendedName>
        <fullName evidence="1">Protein NEF87_004020</fullName>
    </recommendedName>
</protein>
<dbReference type="InterPro" id="IPR027623">
    <property type="entry name" value="AmmeMemoSam_A"/>
</dbReference>
<organism evidence="3 4">
    <name type="scientific">Candidatus Lokiarchaeum ossiferum</name>
    <dbReference type="NCBI Taxonomy" id="2951803"/>
    <lineage>
        <taxon>Archaea</taxon>
        <taxon>Promethearchaeati</taxon>
        <taxon>Promethearchaeota</taxon>
        <taxon>Promethearchaeia</taxon>
        <taxon>Promethearchaeales</taxon>
        <taxon>Promethearchaeaceae</taxon>
        <taxon>Candidatus Lokiarchaeum</taxon>
    </lineage>
</organism>
<evidence type="ECO:0000313" key="3">
    <source>
        <dbReference type="EMBL" id="UYP47735.1"/>
    </source>
</evidence>
<name>A0ABY6HWD8_9ARCH</name>